<proteinExistence type="predicted"/>
<accession>A0A346K7R3</accession>
<dbReference type="EMBL" id="QVJI01000001">
    <property type="protein sequence ID" value="RFN65218.1"/>
    <property type="molecule type" value="Genomic_DNA"/>
</dbReference>
<organism evidence="1">
    <name type="scientific">Haemophilus influenzae</name>
    <dbReference type="NCBI Taxonomy" id="727"/>
    <lineage>
        <taxon>Bacteria</taxon>
        <taxon>Pseudomonadati</taxon>
        <taxon>Pseudomonadota</taxon>
        <taxon>Gammaproteobacteria</taxon>
        <taxon>Pasteurellales</taxon>
        <taxon>Pasteurellaceae</taxon>
        <taxon>Haemophilus</taxon>
    </lineage>
</organism>
<dbReference type="InterPro" id="IPR020511">
    <property type="entry name" value="Uncharacterised_HI0941"/>
</dbReference>
<dbReference type="AlphaFoldDB" id="A0A346K7R3"/>
<evidence type="ECO:0000313" key="1">
    <source>
        <dbReference type="EMBL" id="RFN65218.1"/>
    </source>
</evidence>
<protein>
    <submittedName>
        <fullName evidence="1">Type II secretion system protein</fullName>
    </submittedName>
</protein>
<sequence>MILMFRMNKGMSLITLLFSLALFSVLFLVFNQWTAEQRKSAVKIYQDFQATQIAENQAQRQFLGLACEQLIQQNGLTFRIRCENERIIVRYPTSEILIKTQ</sequence>
<gene>
    <name evidence="1" type="ORF">CH627_00060</name>
</gene>
<comment type="caution">
    <text evidence="1">The sequence shown here is derived from an EMBL/GenBank/DDBJ whole genome shotgun (WGS) entry which is preliminary data.</text>
</comment>
<reference evidence="1" key="1">
    <citation type="submission" date="2018-08" db="EMBL/GenBank/DDBJ databases">
        <title>Antagonistic pleiotropy in the bifunctional surface protein FadL/P1 during adaptation of Haemophilus influenzae to chronic lung infection associated with COPD.</title>
        <authorList>
            <person name="Moleres J."/>
            <person name="Ehrlich R."/>
        </authorList>
    </citation>
    <scope>NUCLEOTIDE SEQUENCE [LARGE SCALE GENOMIC DNA]</scope>
    <source>
        <strain evidence="1">P668-6062</strain>
    </source>
</reference>
<name>A0A346K7R3_HAEIF</name>
<dbReference type="Pfam" id="PF17344">
    <property type="entry name" value="DUF5374"/>
    <property type="match status" value="1"/>
</dbReference>